<sequence length="173" mass="18048">MANQNTEPIDERALTGLAKEAGYALKRAGLIAAVAESCTGGLVGHLITEIPGSSDWFLGSAGVYSYAAKERLLGVDGGVLLRDGAVNATVARQMAYGALREYDADAAVSITGVAGPGGTVEKPMGLVYLHLAAKDGFSRAEKAIWPADRRGNKLMSARLALEMLLSYATDKCS</sequence>
<evidence type="ECO:0000313" key="2">
    <source>
        <dbReference type="EMBL" id="MXY94062.1"/>
    </source>
</evidence>
<comment type="caution">
    <text evidence="2">The sequence shown here is derived from an EMBL/GenBank/DDBJ whole genome shotgun (WGS) entry which is preliminary data.</text>
</comment>
<dbReference type="Pfam" id="PF02464">
    <property type="entry name" value="CinA"/>
    <property type="match status" value="1"/>
</dbReference>
<evidence type="ECO:0000259" key="1">
    <source>
        <dbReference type="Pfam" id="PF02464"/>
    </source>
</evidence>
<reference evidence="2" key="1">
    <citation type="submission" date="2019-09" db="EMBL/GenBank/DDBJ databases">
        <title>Characterisation of the sponge microbiome using genome-centric metagenomics.</title>
        <authorList>
            <person name="Engelberts J.P."/>
            <person name="Robbins S.J."/>
            <person name="De Goeij J.M."/>
            <person name="Aranda M."/>
            <person name="Bell S.C."/>
            <person name="Webster N.S."/>
        </authorList>
    </citation>
    <scope>NUCLEOTIDE SEQUENCE</scope>
    <source>
        <strain evidence="2">SB0664_bin_27</strain>
    </source>
</reference>
<dbReference type="SUPFAM" id="SSF142433">
    <property type="entry name" value="CinA-like"/>
    <property type="match status" value="1"/>
</dbReference>
<dbReference type="Gene3D" id="3.90.950.20">
    <property type="entry name" value="CinA-like"/>
    <property type="match status" value="1"/>
</dbReference>
<protein>
    <submittedName>
        <fullName evidence="2">CinA family protein</fullName>
    </submittedName>
</protein>
<name>A0A6B0YWD7_9CHLR</name>
<dbReference type="InterPro" id="IPR008136">
    <property type="entry name" value="CinA_C"/>
</dbReference>
<proteinExistence type="predicted"/>
<feature type="domain" description="CinA C-terminal" evidence="1">
    <location>
        <begin position="17"/>
        <end position="166"/>
    </location>
</feature>
<accession>A0A6B0YWD7</accession>
<dbReference type="InterPro" id="IPR036653">
    <property type="entry name" value="CinA-like_C"/>
</dbReference>
<dbReference type="NCBIfam" id="TIGR00199">
    <property type="entry name" value="PncC_domain"/>
    <property type="match status" value="1"/>
</dbReference>
<dbReference type="EMBL" id="VXRG01000097">
    <property type="protein sequence ID" value="MXY94062.1"/>
    <property type="molecule type" value="Genomic_DNA"/>
</dbReference>
<gene>
    <name evidence="2" type="ORF">F4Y42_11530</name>
</gene>
<dbReference type="AlphaFoldDB" id="A0A6B0YWD7"/>
<organism evidence="2">
    <name type="scientific">Caldilineaceae bacterium SB0664_bin_27</name>
    <dbReference type="NCBI Taxonomy" id="2605260"/>
    <lineage>
        <taxon>Bacteria</taxon>
        <taxon>Bacillati</taxon>
        <taxon>Chloroflexota</taxon>
        <taxon>Caldilineae</taxon>
        <taxon>Caldilineales</taxon>
        <taxon>Caldilineaceae</taxon>
    </lineage>
</organism>